<keyword evidence="2" id="KW-0808">Transferase</keyword>
<feature type="domain" description="Thiamine pyrophosphate enzyme central" evidence="5">
    <location>
        <begin position="191"/>
        <end position="327"/>
    </location>
</feature>
<dbReference type="Gene3D" id="3.40.50.970">
    <property type="match status" value="2"/>
</dbReference>
<organism evidence="8 9">
    <name type="scientific">Roseivivax lentus</name>
    <dbReference type="NCBI Taxonomy" id="633194"/>
    <lineage>
        <taxon>Bacteria</taxon>
        <taxon>Pseudomonadati</taxon>
        <taxon>Pseudomonadota</taxon>
        <taxon>Alphaproteobacteria</taxon>
        <taxon>Rhodobacterales</taxon>
        <taxon>Roseobacteraceae</taxon>
        <taxon>Roseivivax</taxon>
    </lineage>
</organism>
<dbReference type="InterPro" id="IPR029061">
    <property type="entry name" value="THDP-binding"/>
</dbReference>
<dbReference type="Pfam" id="PF00205">
    <property type="entry name" value="TPP_enzyme_M"/>
    <property type="match status" value="1"/>
</dbReference>
<evidence type="ECO:0000313" key="9">
    <source>
        <dbReference type="Proteomes" id="UP000186684"/>
    </source>
</evidence>
<dbReference type="GO" id="GO:0009097">
    <property type="term" value="P:isoleucine biosynthetic process"/>
    <property type="evidence" value="ECO:0007669"/>
    <property type="project" value="TreeGrafter"/>
</dbReference>
<dbReference type="Pfam" id="PF02776">
    <property type="entry name" value="TPP_enzyme_N"/>
    <property type="match status" value="1"/>
</dbReference>
<dbReference type="CDD" id="cd07035">
    <property type="entry name" value="TPP_PYR_POX_like"/>
    <property type="match status" value="1"/>
</dbReference>
<dbReference type="Pfam" id="PF02775">
    <property type="entry name" value="TPP_enzyme_C"/>
    <property type="match status" value="1"/>
</dbReference>
<dbReference type="GO" id="GO:0005948">
    <property type="term" value="C:acetolactate synthase complex"/>
    <property type="evidence" value="ECO:0007669"/>
    <property type="project" value="TreeGrafter"/>
</dbReference>
<dbReference type="GO" id="GO:0050660">
    <property type="term" value="F:flavin adenine dinucleotide binding"/>
    <property type="evidence" value="ECO:0007669"/>
    <property type="project" value="TreeGrafter"/>
</dbReference>
<keyword evidence="3 4" id="KW-0786">Thiamine pyrophosphate</keyword>
<dbReference type="InterPro" id="IPR045229">
    <property type="entry name" value="TPP_enz"/>
</dbReference>
<dbReference type="AlphaFoldDB" id="A0A1N7LRF4"/>
<feature type="domain" description="Thiamine pyrophosphate enzyme N-terminal TPP-binding" evidence="7">
    <location>
        <begin position="5"/>
        <end position="119"/>
    </location>
</feature>
<evidence type="ECO:0000313" key="8">
    <source>
        <dbReference type="EMBL" id="SIS76374.1"/>
    </source>
</evidence>
<dbReference type="CDD" id="cd00568">
    <property type="entry name" value="TPP_enzymes"/>
    <property type="match status" value="1"/>
</dbReference>
<dbReference type="InterPro" id="IPR012000">
    <property type="entry name" value="Thiamin_PyroP_enz_cen_dom"/>
</dbReference>
<dbReference type="InterPro" id="IPR011766">
    <property type="entry name" value="TPP_enzyme_TPP-bd"/>
</dbReference>
<dbReference type="GO" id="GO:0009099">
    <property type="term" value="P:L-valine biosynthetic process"/>
    <property type="evidence" value="ECO:0007669"/>
    <property type="project" value="TreeGrafter"/>
</dbReference>
<dbReference type="RefSeq" id="WP_076446590.1">
    <property type="nucleotide sequence ID" value="NZ_FTOQ01000003.1"/>
</dbReference>
<dbReference type="Gene3D" id="3.40.50.1220">
    <property type="entry name" value="TPP-binding domain"/>
    <property type="match status" value="1"/>
</dbReference>
<dbReference type="EMBL" id="FTOQ01000003">
    <property type="protein sequence ID" value="SIS76374.1"/>
    <property type="molecule type" value="Genomic_DNA"/>
</dbReference>
<dbReference type="InterPro" id="IPR000399">
    <property type="entry name" value="TPP-bd_CS"/>
</dbReference>
<evidence type="ECO:0000256" key="3">
    <source>
        <dbReference type="ARBA" id="ARBA00023052"/>
    </source>
</evidence>
<dbReference type="PANTHER" id="PTHR18968">
    <property type="entry name" value="THIAMINE PYROPHOSPHATE ENZYMES"/>
    <property type="match status" value="1"/>
</dbReference>
<dbReference type="OrthoDB" id="4494979at2"/>
<dbReference type="PANTHER" id="PTHR18968:SF129">
    <property type="entry name" value="ACETOLACTATE SYNTHASE"/>
    <property type="match status" value="1"/>
</dbReference>
<evidence type="ECO:0000256" key="1">
    <source>
        <dbReference type="ARBA" id="ARBA00007812"/>
    </source>
</evidence>
<evidence type="ECO:0000259" key="7">
    <source>
        <dbReference type="Pfam" id="PF02776"/>
    </source>
</evidence>
<name>A0A1N7LRF4_9RHOB</name>
<evidence type="ECO:0000256" key="4">
    <source>
        <dbReference type="RuleBase" id="RU362132"/>
    </source>
</evidence>
<comment type="similarity">
    <text evidence="1 4">Belongs to the TPP enzyme family.</text>
</comment>
<sequence>MSDTRTADILARRLHDAGCRHAFGMPGGEVLTLLDALHQAGIAFHLVKHENAGGFMAEGVHHVDGAPALLVATVGPGALNAVNVVENARQDRVPMIVVTGAIDADTAARYTHQVLDQRAVFGTVCKASFTMVPGAAEVIVDKALAIATDGRPGPVHIDLPIAVADAPAKAAPALRRRAAMPLAPAPGADLDAARRALAEAKRPLIVAGVDAVNEGAADAIRAAAETLNAPVITAYKGKGLIDEDHPLALGGAGLSPKADTHLLPLVREADVVLLAGYDPIEMRPGWQDAFDPDGQIVIDIAAAPNTHYMHQGSVNVLGHVGPSLAALTGGAPTATGWGSRIAEVQAALAEAFAPEPDWGPGVVIDTCRRVLPRDTRATADSGAHRILLSQMWRCHAPRGLVQSSGLCTMGCAVPLAIGLKLAAPEAPVVSFSGDAGFLMVAGELATAAEMGVAPIFVVFVDRSLALIELKQRQRQLANTGVDFGGTDFAGLARAMGGQGAHVSDRAGLEAVLTDALAARTFTVIAAEIDRRAYDGRL</sequence>
<gene>
    <name evidence="8" type="ORF">SAMN05421759_10390</name>
</gene>
<evidence type="ECO:0000256" key="2">
    <source>
        <dbReference type="ARBA" id="ARBA00022679"/>
    </source>
</evidence>
<evidence type="ECO:0000259" key="5">
    <source>
        <dbReference type="Pfam" id="PF00205"/>
    </source>
</evidence>
<dbReference type="Proteomes" id="UP000186684">
    <property type="component" value="Unassembled WGS sequence"/>
</dbReference>
<dbReference type="STRING" id="633194.SAMN05421759_10390"/>
<keyword evidence="9" id="KW-1185">Reference proteome</keyword>
<dbReference type="GO" id="GO:0030976">
    <property type="term" value="F:thiamine pyrophosphate binding"/>
    <property type="evidence" value="ECO:0007669"/>
    <property type="project" value="InterPro"/>
</dbReference>
<dbReference type="InterPro" id="IPR029035">
    <property type="entry name" value="DHS-like_NAD/FAD-binding_dom"/>
</dbReference>
<proteinExistence type="inferred from homology"/>
<dbReference type="PROSITE" id="PS00187">
    <property type="entry name" value="TPP_ENZYMES"/>
    <property type="match status" value="1"/>
</dbReference>
<protein>
    <submittedName>
        <fullName evidence="8">Acetolactate synthase-1/2/3 large subunit</fullName>
    </submittedName>
</protein>
<dbReference type="SUPFAM" id="SSF52467">
    <property type="entry name" value="DHS-like NAD/FAD-binding domain"/>
    <property type="match status" value="1"/>
</dbReference>
<evidence type="ECO:0000259" key="6">
    <source>
        <dbReference type="Pfam" id="PF02775"/>
    </source>
</evidence>
<dbReference type="SUPFAM" id="SSF52518">
    <property type="entry name" value="Thiamin diphosphate-binding fold (THDP-binding)"/>
    <property type="match status" value="2"/>
</dbReference>
<dbReference type="InterPro" id="IPR012001">
    <property type="entry name" value="Thiamin_PyroP_enz_TPP-bd_dom"/>
</dbReference>
<dbReference type="GO" id="GO:0003984">
    <property type="term" value="F:acetolactate synthase activity"/>
    <property type="evidence" value="ECO:0007669"/>
    <property type="project" value="TreeGrafter"/>
</dbReference>
<feature type="domain" description="Thiamine pyrophosphate enzyme TPP-binding" evidence="6">
    <location>
        <begin position="380"/>
        <end position="525"/>
    </location>
</feature>
<dbReference type="GO" id="GO:0000287">
    <property type="term" value="F:magnesium ion binding"/>
    <property type="evidence" value="ECO:0007669"/>
    <property type="project" value="InterPro"/>
</dbReference>
<reference evidence="9" key="1">
    <citation type="submission" date="2017-01" db="EMBL/GenBank/DDBJ databases">
        <authorList>
            <person name="Varghese N."/>
            <person name="Submissions S."/>
        </authorList>
    </citation>
    <scope>NUCLEOTIDE SEQUENCE [LARGE SCALE GENOMIC DNA]</scope>
    <source>
        <strain evidence="9">DSM 29430</strain>
    </source>
</reference>
<accession>A0A1N7LRF4</accession>